<dbReference type="InterPro" id="IPR008928">
    <property type="entry name" value="6-hairpin_glycosidase_sf"/>
</dbReference>
<keyword evidence="3" id="KW-0378">Hydrolase</keyword>
<evidence type="ECO:0000256" key="2">
    <source>
        <dbReference type="ARBA" id="ARBA00012652"/>
    </source>
</evidence>
<dbReference type="InterPro" id="IPR008902">
    <property type="entry name" value="Rhamnosid_concanavalin"/>
</dbReference>
<feature type="compositionally biased region" description="Basic and acidic residues" evidence="4">
    <location>
        <begin position="863"/>
        <end position="873"/>
    </location>
</feature>
<evidence type="ECO:0000256" key="4">
    <source>
        <dbReference type="SAM" id="MobiDB-lite"/>
    </source>
</evidence>
<keyword evidence="10" id="KW-1185">Reference proteome</keyword>
<evidence type="ECO:0000259" key="5">
    <source>
        <dbReference type="Pfam" id="PF05592"/>
    </source>
</evidence>
<comment type="caution">
    <text evidence="9">The sequence shown here is derived from an EMBL/GenBank/DDBJ whole genome shotgun (WGS) entry which is preliminary data.</text>
</comment>
<dbReference type="Pfam" id="PF08531">
    <property type="entry name" value="Bac_rhamnosid_N"/>
    <property type="match status" value="1"/>
</dbReference>
<evidence type="ECO:0000259" key="7">
    <source>
        <dbReference type="Pfam" id="PF17389"/>
    </source>
</evidence>
<dbReference type="PANTHER" id="PTHR33307">
    <property type="entry name" value="ALPHA-RHAMNOSIDASE (EUROFUNG)"/>
    <property type="match status" value="1"/>
</dbReference>
<dbReference type="PANTHER" id="PTHR33307:SF6">
    <property type="entry name" value="ALPHA-RHAMNOSIDASE (EUROFUNG)-RELATED"/>
    <property type="match status" value="1"/>
</dbReference>
<dbReference type="Gene3D" id="2.60.120.260">
    <property type="entry name" value="Galactose-binding domain-like"/>
    <property type="match status" value="2"/>
</dbReference>
<evidence type="ECO:0000259" key="6">
    <source>
        <dbReference type="Pfam" id="PF08531"/>
    </source>
</evidence>
<feature type="domain" description="Bacterial alpha-L-rhamnosidase N-terminal" evidence="6">
    <location>
        <begin position="138"/>
        <end position="268"/>
    </location>
</feature>
<dbReference type="Pfam" id="PF17389">
    <property type="entry name" value="Bac_rhamnosid6H"/>
    <property type="match status" value="1"/>
</dbReference>
<protein>
    <recommendedName>
        <fullName evidence="2">alpha-L-rhamnosidase</fullName>
        <ecNumber evidence="2">3.2.1.40</ecNumber>
    </recommendedName>
</protein>
<dbReference type="InterPro" id="IPR012341">
    <property type="entry name" value="6hp_glycosidase-like_sf"/>
</dbReference>
<dbReference type="EC" id="3.2.1.40" evidence="2"/>
<dbReference type="SUPFAM" id="SSF48208">
    <property type="entry name" value="Six-hairpin glycosidases"/>
    <property type="match status" value="1"/>
</dbReference>
<dbReference type="InterPro" id="IPR013737">
    <property type="entry name" value="Bac_rhamnosid_N"/>
</dbReference>
<feature type="domain" description="Alpha-L-rhamnosidase C-terminal" evidence="8">
    <location>
        <begin position="794"/>
        <end position="855"/>
    </location>
</feature>
<dbReference type="GO" id="GO:0030596">
    <property type="term" value="F:alpha-L-rhamnosidase activity"/>
    <property type="evidence" value="ECO:0007669"/>
    <property type="project" value="UniProtKB-EC"/>
</dbReference>
<feature type="region of interest" description="Disordered" evidence="4">
    <location>
        <begin position="849"/>
        <end position="873"/>
    </location>
</feature>
<dbReference type="InterPro" id="IPR035398">
    <property type="entry name" value="Bac_rhamnosid_C"/>
</dbReference>
<evidence type="ECO:0000259" key="8">
    <source>
        <dbReference type="Pfam" id="PF17390"/>
    </source>
</evidence>
<dbReference type="Gene3D" id="1.50.10.10">
    <property type="match status" value="1"/>
</dbReference>
<evidence type="ECO:0000313" key="9">
    <source>
        <dbReference type="EMBL" id="REJ05030.1"/>
    </source>
</evidence>
<dbReference type="Gene3D" id="2.60.420.10">
    <property type="entry name" value="Maltose phosphorylase, domain 3"/>
    <property type="match status" value="1"/>
</dbReference>
<dbReference type="InterPro" id="IPR016007">
    <property type="entry name" value="Alpha_rhamnosid"/>
</dbReference>
<evidence type="ECO:0000313" key="10">
    <source>
        <dbReference type="Proteomes" id="UP000262172"/>
    </source>
</evidence>
<comment type="catalytic activity">
    <reaction evidence="1">
        <text>Hydrolysis of terminal non-reducing alpha-L-rhamnose residues in alpha-L-rhamnosides.</text>
        <dbReference type="EC" id="3.2.1.40"/>
    </reaction>
</comment>
<dbReference type="AlphaFoldDB" id="A0A371NTC6"/>
<evidence type="ECO:0000256" key="3">
    <source>
        <dbReference type="ARBA" id="ARBA00022801"/>
    </source>
</evidence>
<dbReference type="Proteomes" id="UP000262172">
    <property type="component" value="Unassembled WGS sequence"/>
</dbReference>
<dbReference type="Gene3D" id="2.60.40.10">
    <property type="entry name" value="Immunoglobulins"/>
    <property type="match status" value="1"/>
</dbReference>
<accession>A0A371NTC6</accession>
<gene>
    <name evidence="9" type="ORF">DY023_12380</name>
</gene>
<reference evidence="9 10" key="1">
    <citation type="submission" date="2018-08" db="EMBL/GenBank/DDBJ databases">
        <title>Isolation, diversity and antifungal activity of Actinobacteria from cow dung.</title>
        <authorList>
            <person name="Ling L."/>
        </authorList>
    </citation>
    <scope>NUCLEOTIDE SEQUENCE [LARGE SCALE GENOMIC DNA]</scope>
    <source>
        <strain evidence="9 10">NEAU-LLE</strain>
    </source>
</reference>
<sequence length="873" mass="97755">MRAIRLKTEHLHEPLGLGIRTPRFSWNCAGSAVQTAYRIVARRDGETLWDSGKVRSSRMILIPYEGSPLRSRDRIDWAVTLWDEDDVEGEPAPSWFELGLLDADDWTARWITGDYRPRRNTRYPVDCFRTRFRARGPVARARLYATALGLYDAHLNGTRVGDFELAPGSTDYRTRVQYQAYDVSGMLGEENTLELRLADGWYRGAVGAYGVTRLFGDTTALLAQLELTYADGTSEIIGTGDGFAWSNDGPLQFADLKDGEHYDARLTPTYRGRARIARPGPVPTASDNVAPRTQEEFAPTVLTTPSGATVLDFGQNIAGFIRLSVAGRAGQRIRLRLGEVLDEHGEFTQKNIQLDKPARHFGRITEFLLMTGQQRLLRGELESTPKQEILITCADGVTDYQCSFTVAGFRYALVQGDVDIDPASIRAVAVYSDLEQTGTFTSSNAMLDRFVENTRWSMKGNFLDVPTDCPTRERLGWTGDAQVFFNTAAYFMDVAAFFRKWMRDLEDSQLRSGKPRAVAPYSGVPMMYDTSGGSVGWADALVLVPYRLWKRYGDEAILREFYPAMTRYARYMISHTGHKRRKDARTNPFNEYTYEKGFHYGEWLEPKEFRDEVSARSRPLCTEEATAYLHYTMSHLAEIATQLDEPDDAARFAEYADGAKKAYNHLFVHHGTIDTDRQAKLVRPLALGLLDPGAAERVGGRLVRAVENRDDTIGTGFLSTPFVLPMLTEAGRSDVAYRMLENESAPSWLAQVRAGATTVWEDWEGEASQNHYAPGAVCEWLFDTVAGIRIAGDNRFVISPLPGGTLTHASAGYDSPYGLVTSAWRTDNGVTTFDIEIPANTTAEVHLPDGRLRTVGPGRHRFRTDEPTRPAQR</sequence>
<dbReference type="Pfam" id="PF05592">
    <property type="entry name" value="Bac_rhamnosid"/>
    <property type="match status" value="1"/>
</dbReference>
<dbReference type="Pfam" id="PF17390">
    <property type="entry name" value="Bac_rhamnosid_C"/>
    <property type="match status" value="1"/>
</dbReference>
<dbReference type="InterPro" id="IPR035396">
    <property type="entry name" value="Bac_rhamnosid6H"/>
</dbReference>
<proteinExistence type="predicted"/>
<dbReference type="EMBL" id="QUAB01000044">
    <property type="protein sequence ID" value="REJ05030.1"/>
    <property type="molecule type" value="Genomic_DNA"/>
</dbReference>
<dbReference type="InterPro" id="IPR013783">
    <property type="entry name" value="Ig-like_fold"/>
</dbReference>
<dbReference type="OrthoDB" id="9761045at2"/>
<dbReference type="RefSeq" id="WP_116242634.1">
    <property type="nucleotide sequence ID" value="NZ_QUAB01000044.1"/>
</dbReference>
<dbReference type="Pfam" id="PF25788">
    <property type="entry name" value="Ig_Rha78A_N"/>
    <property type="match status" value="1"/>
</dbReference>
<feature type="domain" description="Alpha-L-rhamnosidase six-hairpin glycosidase" evidence="7">
    <location>
        <begin position="435"/>
        <end position="785"/>
    </location>
</feature>
<dbReference type="GO" id="GO:0005975">
    <property type="term" value="P:carbohydrate metabolic process"/>
    <property type="evidence" value="ECO:0007669"/>
    <property type="project" value="InterPro"/>
</dbReference>
<feature type="domain" description="Alpha-L-rhamnosidase concanavalin-like" evidence="5">
    <location>
        <begin position="303"/>
        <end position="430"/>
    </location>
</feature>
<organism evidence="9 10">
    <name type="scientific">Microbacterium bovistercoris</name>
    <dbReference type="NCBI Taxonomy" id="2293570"/>
    <lineage>
        <taxon>Bacteria</taxon>
        <taxon>Bacillati</taxon>
        <taxon>Actinomycetota</taxon>
        <taxon>Actinomycetes</taxon>
        <taxon>Micrococcales</taxon>
        <taxon>Microbacteriaceae</taxon>
        <taxon>Microbacterium</taxon>
    </lineage>
</organism>
<dbReference type="PIRSF" id="PIRSF010631">
    <property type="entry name" value="A-rhamnsds"/>
    <property type="match status" value="1"/>
</dbReference>
<evidence type="ECO:0000256" key="1">
    <source>
        <dbReference type="ARBA" id="ARBA00001445"/>
    </source>
</evidence>
<name>A0A371NTC6_9MICO</name>